<dbReference type="Proteomes" id="UP000824120">
    <property type="component" value="Chromosome 9"/>
</dbReference>
<keyword evidence="2" id="KW-1185">Reference proteome</keyword>
<accession>A0A9J5XDV0</accession>
<evidence type="ECO:0000313" key="1">
    <source>
        <dbReference type="EMBL" id="KAG5585821.1"/>
    </source>
</evidence>
<dbReference type="AlphaFoldDB" id="A0A9J5XDV0"/>
<sequence length="148" mass="17255">MWERHLRYLEHYDFMDSIMDLNFYLPTSNKGMTVSARRGIRPYAGGIDWIGAKRIFVVMNMNKTHFMTLEILLHEGRMNVYGCNLMSRWEPMVKNNTNATCGSYSLAFIEHFIINTTIQPLDTTLCDNTVGRIQWNWDAGIVSRILEP</sequence>
<evidence type="ECO:0008006" key="3">
    <source>
        <dbReference type="Google" id="ProtNLM"/>
    </source>
</evidence>
<dbReference type="EMBL" id="JACXVP010000009">
    <property type="protein sequence ID" value="KAG5585821.1"/>
    <property type="molecule type" value="Genomic_DNA"/>
</dbReference>
<name>A0A9J5XDV0_SOLCO</name>
<dbReference type="SUPFAM" id="SSF54001">
    <property type="entry name" value="Cysteine proteinases"/>
    <property type="match status" value="1"/>
</dbReference>
<comment type="caution">
    <text evidence="1">The sequence shown here is derived from an EMBL/GenBank/DDBJ whole genome shotgun (WGS) entry which is preliminary data.</text>
</comment>
<organism evidence="1 2">
    <name type="scientific">Solanum commersonii</name>
    <name type="common">Commerson's wild potato</name>
    <name type="synonym">Commerson's nightshade</name>
    <dbReference type="NCBI Taxonomy" id="4109"/>
    <lineage>
        <taxon>Eukaryota</taxon>
        <taxon>Viridiplantae</taxon>
        <taxon>Streptophyta</taxon>
        <taxon>Embryophyta</taxon>
        <taxon>Tracheophyta</taxon>
        <taxon>Spermatophyta</taxon>
        <taxon>Magnoliopsida</taxon>
        <taxon>eudicotyledons</taxon>
        <taxon>Gunneridae</taxon>
        <taxon>Pentapetalae</taxon>
        <taxon>asterids</taxon>
        <taxon>lamiids</taxon>
        <taxon>Solanales</taxon>
        <taxon>Solanaceae</taxon>
        <taxon>Solanoideae</taxon>
        <taxon>Solaneae</taxon>
        <taxon>Solanum</taxon>
    </lineage>
</organism>
<dbReference type="InterPro" id="IPR038765">
    <property type="entry name" value="Papain-like_cys_pep_sf"/>
</dbReference>
<gene>
    <name evidence="1" type="ORF">H5410_046255</name>
</gene>
<evidence type="ECO:0000313" key="2">
    <source>
        <dbReference type="Proteomes" id="UP000824120"/>
    </source>
</evidence>
<reference evidence="1 2" key="1">
    <citation type="submission" date="2020-09" db="EMBL/GenBank/DDBJ databases">
        <title>De no assembly of potato wild relative species, Solanum commersonii.</title>
        <authorList>
            <person name="Cho K."/>
        </authorList>
    </citation>
    <scope>NUCLEOTIDE SEQUENCE [LARGE SCALE GENOMIC DNA]</scope>
    <source>
        <strain evidence="1">LZ3.2</strain>
        <tissue evidence="1">Leaf</tissue>
    </source>
</reference>
<dbReference type="OrthoDB" id="1024009at2759"/>
<proteinExistence type="predicted"/>
<protein>
    <recommendedName>
        <fullName evidence="3">Ubiquitin-like protease family profile domain-containing protein</fullName>
    </recommendedName>
</protein>